<evidence type="ECO:0000256" key="3">
    <source>
        <dbReference type="SAM" id="SignalP"/>
    </source>
</evidence>
<dbReference type="GO" id="GO:0015288">
    <property type="term" value="F:porin activity"/>
    <property type="evidence" value="ECO:0007669"/>
    <property type="project" value="UniProtKB-KW"/>
</dbReference>
<keyword evidence="6" id="KW-1185">Reference proteome</keyword>
<dbReference type="PANTHER" id="PTHR33619:SF3">
    <property type="entry name" value="POLYSACCHARIDE EXPORT PROTEIN GFCE-RELATED"/>
    <property type="match status" value="1"/>
</dbReference>
<gene>
    <name evidence="5" type="ORF">BGX16_1498</name>
</gene>
<dbReference type="InterPro" id="IPR049712">
    <property type="entry name" value="Poly_export"/>
</dbReference>
<comment type="caution">
    <text evidence="5">The sequence shown here is derived from an EMBL/GenBank/DDBJ whole genome shotgun (WGS) entry which is preliminary data.</text>
</comment>
<sequence length="394" mass="43545">MFFKNSFFGLAILFFCMASFAADLGSFQTLSQSAIPSAVTRNSVTMQPSYSEGVVDSSYKLGPGDYLDITLENTYLSVKVYPDGSIIIEECGSLNVAGMTLSEAREAILKLVSKRYDPKYCFVQLAQLKKIIVNVMGAVPHVGQVQVEAQTRLSRLLKMVGEILPAGRDEDVQVIRGKDTLHIDFLKVSNEGDFEKDILMEQGDLVYVPFADMKGSVTLILSNYRAAIPYEEGQTVDYYFNRAGGNRIPNIGYQSVTIREGEGKTYSVPLRDADKTVVPRGAEVEYTMKPLIVYVGGAVAGVGRQDYNPSWHALDYISAAGVTTITGSFDQVKVIRGDRETIYVNATGDPILPGDFIEIPKSTYERFKDFTLFMGTLLSVVSSALTIYLFYYNK</sequence>
<feature type="domain" description="Polysaccharide export protein N-terminal" evidence="4">
    <location>
        <begin position="56"/>
        <end position="117"/>
    </location>
</feature>
<dbReference type="GO" id="GO:0046930">
    <property type="term" value="C:pore complex"/>
    <property type="evidence" value="ECO:0007669"/>
    <property type="project" value="UniProtKB-KW"/>
</dbReference>
<reference evidence="5 6" key="1">
    <citation type="submission" date="2017-11" db="EMBL/GenBank/DDBJ databases">
        <title>Animal gut microbial communities from fecal samples from Wisconsin, USA.</title>
        <authorList>
            <person name="Neumann A."/>
        </authorList>
    </citation>
    <scope>NUCLEOTIDE SEQUENCE [LARGE SCALE GENOMIC DNA]</scope>
    <source>
        <strain evidence="5 6">UWS3</strain>
    </source>
</reference>
<dbReference type="PANTHER" id="PTHR33619">
    <property type="entry name" value="POLYSACCHARIDE EXPORT PROTEIN GFCE-RELATED"/>
    <property type="match status" value="1"/>
</dbReference>
<keyword evidence="2" id="KW-0472">Membrane</keyword>
<feature type="transmembrane region" description="Helical" evidence="2">
    <location>
        <begin position="370"/>
        <end position="391"/>
    </location>
</feature>
<dbReference type="GO" id="GO:0009279">
    <property type="term" value="C:cell outer membrane"/>
    <property type="evidence" value="ECO:0007669"/>
    <property type="project" value="UniProtKB-SubCell"/>
</dbReference>
<keyword evidence="2" id="KW-0812">Transmembrane</keyword>
<name>A0A2M9A722_9BACT</name>
<evidence type="ECO:0000259" key="4">
    <source>
        <dbReference type="Pfam" id="PF02563"/>
    </source>
</evidence>
<organism evidence="5 6">
    <name type="scientific">Hallerella succinigenes</name>
    <dbReference type="NCBI Taxonomy" id="1896222"/>
    <lineage>
        <taxon>Bacteria</taxon>
        <taxon>Pseudomonadati</taxon>
        <taxon>Fibrobacterota</taxon>
        <taxon>Fibrobacteria</taxon>
        <taxon>Fibrobacterales</taxon>
        <taxon>Fibrobacteraceae</taxon>
        <taxon>Hallerella</taxon>
    </lineage>
</organism>
<dbReference type="Gene3D" id="3.10.560.10">
    <property type="entry name" value="Outer membrane lipoprotein wza domain like"/>
    <property type="match status" value="1"/>
</dbReference>
<dbReference type="GO" id="GO:0006811">
    <property type="term" value="P:monoatomic ion transport"/>
    <property type="evidence" value="ECO:0007669"/>
    <property type="project" value="UniProtKB-KW"/>
</dbReference>
<keyword evidence="2" id="KW-1133">Transmembrane helix</keyword>
<dbReference type="EMBL" id="PGEX01000001">
    <property type="protein sequence ID" value="PJJ41521.1"/>
    <property type="molecule type" value="Genomic_DNA"/>
</dbReference>
<accession>A0A2M9A722</accession>
<dbReference type="InterPro" id="IPR003715">
    <property type="entry name" value="Poly_export_N"/>
</dbReference>
<dbReference type="Pfam" id="PF02563">
    <property type="entry name" value="Poly_export"/>
    <property type="match status" value="1"/>
</dbReference>
<dbReference type="OrthoDB" id="9805401at2"/>
<evidence type="ECO:0000313" key="5">
    <source>
        <dbReference type="EMBL" id="PJJ41521.1"/>
    </source>
</evidence>
<dbReference type="GO" id="GO:0015159">
    <property type="term" value="F:polysaccharide transmembrane transporter activity"/>
    <property type="evidence" value="ECO:0007669"/>
    <property type="project" value="InterPro"/>
</dbReference>
<proteinExistence type="predicted"/>
<dbReference type="Proteomes" id="UP000231134">
    <property type="component" value="Unassembled WGS sequence"/>
</dbReference>
<keyword evidence="1 3" id="KW-0732">Signal</keyword>
<dbReference type="AlphaFoldDB" id="A0A2M9A722"/>
<protein>
    <submittedName>
        <fullName evidence="5">Protein involved in polysaccharide export with SLBB domain</fullName>
    </submittedName>
</protein>
<feature type="signal peptide" evidence="3">
    <location>
        <begin position="1"/>
        <end position="21"/>
    </location>
</feature>
<dbReference type="RefSeq" id="WP_100425481.1">
    <property type="nucleotide sequence ID" value="NZ_PGEX01000001.1"/>
</dbReference>
<evidence type="ECO:0000256" key="1">
    <source>
        <dbReference type="ARBA" id="ARBA00022729"/>
    </source>
</evidence>
<evidence type="ECO:0000313" key="6">
    <source>
        <dbReference type="Proteomes" id="UP000231134"/>
    </source>
</evidence>
<feature type="chain" id="PRO_5014870397" evidence="3">
    <location>
        <begin position="22"/>
        <end position="394"/>
    </location>
</feature>
<evidence type="ECO:0000256" key="2">
    <source>
        <dbReference type="SAM" id="Phobius"/>
    </source>
</evidence>